<keyword evidence="3" id="KW-1185">Reference proteome</keyword>
<dbReference type="GO" id="GO:0006629">
    <property type="term" value="P:lipid metabolic process"/>
    <property type="evidence" value="ECO:0007669"/>
    <property type="project" value="TreeGrafter"/>
</dbReference>
<feature type="signal peptide" evidence="2">
    <location>
        <begin position="1"/>
        <end position="22"/>
    </location>
</feature>
<feature type="compositionally biased region" description="Basic and acidic residues" evidence="1">
    <location>
        <begin position="272"/>
        <end position="285"/>
    </location>
</feature>
<dbReference type="OrthoDB" id="6728016at2759"/>
<accession>A0A6P8YKZ5</accession>
<feature type="chain" id="PRO_5028298850" evidence="2">
    <location>
        <begin position="23"/>
        <end position="285"/>
    </location>
</feature>
<dbReference type="PROSITE" id="PS00213">
    <property type="entry name" value="LIPOCALIN"/>
    <property type="match status" value="1"/>
</dbReference>
<dbReference type="FunCoup" id="A0A6P8YKZ5">
    <property type="interactions" value="37"/>
</dbReference>
<evidence type="ECO:0000256" key="2">
    <source>
        <dbReference type="SAM" id="SignalP"/>
    </source>
</evidence>
<evidence type="ECO:0000313" key="3">
    <source>
        <dbReference type="Proteomes" id="UP000515158"/>
    </source>
</evidence>
<dbReference type="GO" id="GO:0000302">
    <property type="term" value="P:response to reactive oxygen species"/>
    <property type="evidence" value="ECO:0007669"/>
    <property type="project" value="TreeGrafter"/>
</dbReference>
<dbReference type="Gene3D" id="2.40.128.20">
    <property type="match status" value="1"/>
</dbReference>
<dbReference type="InParanoid" id="A0A6P8YKZ5"/>
<protein>
    <submittedName>
        <fullName evidence="4">Apolipoprotein D isoform X1</fullName>
    </submittedName>
</protein>
<reference evidence="4" key="1">
    <citation type="submission" date="2025-08" db="UniProtKB">
        <authorList>
            <consortium name="RefSeq"/>
        </authorList>
    </citation>
    <scope>IDENTIFICATION</scope>
    <source>
        <tissue evidence="4">Total insect</tissue>
    </source>
</reference>
<dbReference type="PROSITE" id="PS51257">
    <property type="entry name" value="PROKAR_LIPOPROTEIN"/>
    <property type="match status" value="1"/>
</dbReference>
<name>A0A6P8YKZ5_THRPL</name>
<dbReference type="PANTHER" id="PTHR10612:SF49">
    <property type="entry name" value="APOLIPOPROTEIN D-LIKE PROTEIN"/>
    <property type="match status" value="1"/>
</dbReference>
<feature type="region of interest" description="Disordered" evidence="1">
    <location>
        <begin position="253"/>
        <end position="285"/>
    </location>
</feature>
<dbReference type="InterPro" id="IPR012674">
    <property type="entry name" value="Calycin"/>
</dbReference>
<dbReference type="KEGG" id="tpal:117643133"/>
<proteinExistence type="predicted"/>
<dbReference type="Proteomes" id="UP000515158">
    <property type="component" value="Unplaced"/>
</dbReference>
<feature type="compositionally biased region" description="Basic and acidic residues" evidence="1">
    <location>
        <begin position="253"/>
        <end position="264"/>
    </location>
</feature>
<dbReference type="GO" id="GO:0005737">
    <property type="term" value="C:cytoplasm"/>
    <property type="evidence" value="ECO:0007669"/>
    <property type="project" value="TreeGrafter"/>
</dbReference>
<dbReference type="AlphaFoldDB" id="A0A6P8YKZ5"/>
<dbReference type="GeneID" id="117643133"/>
<evidence type="ECO:0000313" key="4">
    <source>
        <dbReference type="RefSeq" id="XP_034237720.1"/>
    </source>
</evidence>
<evidence type="ECO:0000256" key="1">
    <source>
        <dbReference type="SAM" id="MobiDB-lite"/>
    </source>
</evidence>
<dbReference type="SUPFAM" id="SSF50814">
    <property type="entry name" value="Lipocalins"/>
    <property type="match status" value="1"/>
</dbReference>
<dbReference type="PANTHER" id="PTHR10612">
    <property type="entry name" value="APOLIPOPROTEIN D"/>
    <property type="match status" value="1"/>
</dbReference>
<gene>
    <name evidence="4" type="primary">LOC117643133</name>
</gene>
<organism evidence="4">
    <name type="scientific">Thrips palmi</name>
    <name type="common">Melon thrips</name>
    <dbReference type="NCBI Taxonomy" id="161013"/>
    <lineage>
        <taxon>Eukaryota</taxon>
        <taxon>Metazoa</taxon>
        <taxon>Ecdysozoa</taxon>
        <taxon>Arthropoda</taxon>
        <taxon>Hexapoda</taxon>
        <taxon>Insecta</taxon>
        <taxon>Pterygota</taxon>
        <taxon>Neoptera</taxon>
        <taxon>Paraneoptera</taxon>
        <taxon>Thysanoptera</taxon>
        <taxon>Terebrantia</taxon>
        <taxon>Thripoidea</taxon>
        <taxon>Thripidae</taxon>
        <taxon>Thrips</taxon>
    </lineage>
</organism>
<dbReference type="InterPro" id="IPR022272">
    <property type="entry name" value="Lipocalin_CS"/>
</dbReference>
<keyword evidence="2" id="KW-0732">Signal</keyword>
<dbReference type="RefSeq" id="XP_034237720.1">
    <property type="nucleotide sequence ID" value="XM_034381829.1"/>
</dbReference>
<sequence>MTTTRIFAVLLAALAAVSCVAAHSYHLGSCPSVEPMPNFEVDKFLGKWYVIQKTSTGSRCLVYNITRTPEAQGEAHGQFRIEQISEHLLLGLTSVDHKYRYTGLLHVNPGATTNANMTVHFPLSTCCVAGSASYRIFMTDYTTYAAVFTCQKLAFANRQSVSILARQRTLDKQYLDKIRNRISALGVDPFDLSIIDQTNCAVEKPEGVDINIDEDTFTAESAAGVVRKAGEKIGDGIELVADGAKKVYHTVRGEKKANAEEGRDQVQQNDNYHGRFSDRDAEWLP</sequence>